<dbReference type="PROSITE" id="PS50022">
    <property type="entry name" value="FA58C_3"/>
    <property type="match status" value="1"/>
</dbReference>
<name>X1H951_9ZZZZ</name>
<evidence type="ECO:0000259" key="1">
    <source>
        <dbReference type="PROSITE" id="PS50022"/>
    </source>
</evidence>
<reference evidence="2" key="1">
    <citation type="journal article" date="2014" name="Front. Microbiol.">
        <title>High frequency of phylogenetically diverse reductive dehalogenase-homologous genes in deep subseafloor sedimentary metagenomes.</title>
        <authorList>
            <person name="Kawai M."/>
            <person name="Futagami T."/>
            <person name="Toyoda A."/>
            <person name="Takaki Y."/>
            <person name="Nishi S."/>
            <person name="Hori S."/>
            <person name="Arai W."/>
            <person name="Tsubouchi T."/>
            <person name="Morono Y."/>
            <person name="Uchiyama I."/>
            <person name="Ito T."/>
            <person name="Fujiyama A."/>
            <person name="Inagaki F."/>
            <person name="Takami H."/>
        </authorList>
    </citation>
    <scope>NUCLEOTIDE SEQUENCE</scope>
    <source>
        <strain evidence="2">Expedition CK06-06</strain>
    </source>
</reference>
<dbReference type="InterPro" id="IPR013783">
    <property type="entry name" value="Ig-like_fold"/>
</dbReference>
<dbReference type="Gene3D" id="2.60.40.10">
    <property type="entry name" value="Immunoglobulins"/>
    <property type="match status" value="1"/>
</dbReference>
<dbReference type="EMBL" id="BARU01007142">
    <property type="protein sequence ID" value="GAH41848.1"/>
    <property type="molecule type" value="Genomic_DNA"/>
</dbReference>
<dbReference type="InterPro" id="IPR008979">
    <property type="entry name" value="Galactose-bd-like_sf"/>
</dbReference>
<sequence>EYLLFGRRSSAGEGIEAYEDIGWDAPTIAAAVAGDSPGQRYVVDIIDTFSGSWGWTIVDDITLTDVTLVGDYPIARGPNPEDEADDVPRDVVLSWAPGDFADKHDVYFGASFDDVNDADGSDPLGVLASQGQIATTYEPDDRLDFGQTYYWRIDEVNAPPDSTIFKGDVWSFTTEPIAYPIAGERITATASSSEPSQGPENTVNGFGLDVNNLDLHSTELTDMWSTTMGAPEPTWIQYEFDKVCKLHEMWVWNHNGIMELALGLGIKEVTIEYSVNGTDYTALGAAHEFVRAPGTTDYTPNTTVDFGGVTAKYVKLTVNGNWGGILPKYGLSEVRFFSIPVFAREPSPESGATDVDMDVTLGFRAGREAAKHDVYLSTDEQAVIDGTAPVNTVTEAGYSTTLDLDSTYYWRVDEV</sequence>
<dbReference type="InterPro" id="IPR000421">
    <property type="entry name" value="FA58C"/>
</dbReference>
<accession>X1H951</accession>
<organism evidence="2">
    <name type="scientific">marine sediment metagenome</name>
    <dbReference type="NCBI Taxonomy" id="412755"/>
    <lineage>
        <taxon>unclassified sequences</taxon>
        <taxon>metagenomes</taxon>
        <taxon>ecological metagenomes</taxon>
    </lineage>
</organism>
<protein>
    <recommendedName>
        <fullName evidence="1">F5/8 type C domain-containing protein</fullName>
    </recommendedName>
</protein>
<dbReference type="AlphaFoldDB" id="X1H951"/>
<evidence type="ECO:0000313" key="2">
    <source>
        <dbReference type="EMBL" id="GAH41848.1"/>
    </source>
</evidence>
<proteinExistence type="predicted"/>
<dbReference type="Pfam" id="PF00754">
    <property type="entry name" value="F5_F8_type_C"/>
    <property type="match status" value="1"/>
</dbReference>
<gene>
    <name evidence="2" type="ORF">S03H2_14079</name>
</gene>
<dbReference type="Gene3D" id="2.60.120.260">
    <property type="entry name" value="Galactose-binding domain-like"/>
    <property type="match status" value="1"/>
</dbReference>
<feature type="non-terminal residue" evidence="2">
    <location>
        <position position="1"/>
    </location>
</feature>
<dbReference type="SUPFAM" id="SSF49785">
    <property type="entry name" value="Galactose-binding domain-like"/>
    <property type="match status" value="1"/>
</dbReference>
<comment type="caution">
    <text evidence="2">The sequence shown here is derived from an EMBL/GenBank/DDBJ whole genome shotgun (WGS) entry which is preliminary data.</text>
</comment>
<feature type="domain" description="F5/8 type C" evidence="1">
    <location>
        <begin position="174"/>
        <end position="322"/>
    </location>
</feature>
<feature type="non-terminal residue" evidence="2">
    <location>
        <position position="415"/>
    </location>
</feature>